<dbReference type="PROSITE" id="PS00108">
    <property type="entry name" value="PROTEIN_KINASE_ST"/>
    <property type="match status" value="1"/>
</dbReference>
<evidence type="ECO:0000313" key="10">
    <source>
        <dbReference type="Proteomes" id="UP000465112"/>
    </source>
</evidence>
<dbReference type="Gene3D" id="3.30.200.20">
    <property type="entry name" value="Phosphorylase Kinase, domain 1"/>
    <property type="match status" value="1"/>
</dbReference>
<dbReference type="SMART" id="SM00036">
    <property type="entry name" value="CNH"/>
    <property type="match status" value="1"/>
</dbReference>
<feature type="region of interest" description="Disordered" evidence="6">
    <location>
        <begin position="322"/>
        <end position="368"/>
    </location>
</feature>
<feature type="region of interest" description="Disordered" evidence="6">
    <location>
        <begin position="453"/>
        <end position="614"/>
    </location>
</feature>
<dbReference type="GO" id="GO:0005524">
    <property type="term" value="F:ATP binding"/>
    <property type="evidence" value="ECO:0007669"/>
    <property type="project" value="InterPro"/>
</dbReference>
<feature type="compositionally biased region" description="Low complexity" evidence="6">
    <location>
        <begin position="491"/>
        <end position="505"/>
    </location>
</feature>
<feature type="compositionally biased region" description="Polar residues" evidence="6">
    <location>
        <begin position="597"/>
        <end position="608"/>
    </location>
</feature>
<reference evidence="9 10" key="1">
    <citation type="submission" date="2019-06" db="EMBL/GenBank/DDBJ databases">
        <title>A chromosome-scale genome assembly of the European perch, Perca fluviatilis.</title>
        <authorList>
            <person name="Roques C."/>
            <person name="Zahm M."/>
            <person name="Cabau C."/>
            <person name="Klopp C."/>
            <person name="Bouchez O."/>
            <person name="Donnadieu C."/>
            <person name="Kuhl H."/>
            <person name="Gislard M."/>
            <person name="Guendouz S."/>
            <person name="Journot L."/>
            <person name="Haffray P."/>
            <person name="Bestin A."/>
            <person name="Morvezen R."/>
            <person name="Feron R."/>
            <person name="Wen M."/>
            <person name="Jouanno E."/>
            <person name="Herpin A."/>
            <person name="Schartl M."/>
            <person name="Postlethwait J."/>
            <person name="Schaerlinger B."/>
            <person name="Chardard D."/>
            <person name="Lecocq T."/>
            <person name="Poncet C."/>
            <person name="Jaffrelo L."/>
            <person name="Lampietro C."/>
            <person name="Guiguen Y."/>
        </authorList>
    </citation>
    <scope>NUCLEOTIDE SEQUENCE [LARGE SCALE GENOMIC DNA]</scope>
    <source>
        <tissue evidence="9">Blood</tissue>
    </source>
</reference>
<dbReference type="Proteomes" id="UP000465112">
    <property type="component" value="Chromosome 22"/>
</dbReference>
<feature type="domain" description="Protein kinase" evidence="7">
    <location>
        <begin position="1"/>
        <end position="234"/>
    </location>
</feature>
<organism evidence="9 10">
    <name type="scientific">Perca fluviatilis</name>
    <name type="common">European perch</name>
    <dbReference type="NCBI Taxonomy" id="8168"/>
    <lineage>
        <taxon>Eukaryota</taxon>
        <taxon>Metazoa</taxon>
        <taxon>Chordata</taxon>
        <taxon>Craniata</taxon>
        <taxon>Vertebrata</taxon>
        <taxon>Euteleostomi</taxon>
        <taxon>Actinopterygii</taxon>
        <taxon>Neopterygii</taxon>
        <taxon>Teleostei</taxon>
        <taxon>Neoteleostei</taxon>
        <taxon>Acanthomorphata</taxon>
        <taxon>Eupercaria</taxon>
        <taxon>Perciformes</taxon>
        <taxon>Percoidei</taxon>
        <taxon>Percidae</taxon>
        <taxon>Percinae</taxon>
        <taxon>Perca</taxon>
    </lineage>
</organism>
<feature type="compositionally biased region" description="Acidic residues" evidence="6">
    <location>
        <begin position="262"/>
        <end position="278"/>
    </location>
</feature>
<evidence type="ECO:0000256" key="1">
    <source>
        <dbReference type="ARBA" id="ARBA00008874"/>
    </source>
</evidence>
<feature type="compositionally biased region" description="Basic and acidic residues" evidence="6">
    <location>
        <begin position="682"/>
        <end position="697"/>
    </location>
</feature>
<dbReference type="SUPFAM" id="SSF56112">
    <property type="entry name" value="Protein kinase-like (PK-like)"/>
    <property type="match status" value="1"/>
</dbReference>
<evidence type="ECO:0000313" key="9">
    <source>
        <dbReference type="EMBL" id="KAF1373294.1"/>
    </source>
</evidence>
<dbReference type="Pfam" id="PF00780">
    <property type="entry name" value="CNH"/>
    <property type="match status" value="1"/>
</dbReference>
<dbReference type="GO" id="GO:0005829">
    <property type="term" value="C:cytosol"/>
    <property type="evidence" value="ECO:0007669"/>
    <property type="project" value="TreeGrafter"/>
</dbReference>
<dbReference type="SMART" id="SM00220">
    <property type="entry name" value="S_TKc"/>
    <property type="match status" value="1"/>
</dbReference>
<dbReference type="PROSITE" id="PS50219">
    <property type="entry name" value="CNH"/>
    <property type="match status" value="1"/>
</dbReference>
<dbReference type="InterPro" id="IPR051700">
    <property type="entry name" value="STE20_Ser-Thr_kinase"/>
</dbReference>
<feature type="compositionally biased region" description="Pro residues" evidence="6">
    <location>
        <begin position="506"/>
        <end position="516"/>
    </location>
</feature>
<dbReference type="PANTHER" id="PTHR47096">
    <property type="entry name" value="MISSHAPEN LIKE KINASE 1"/>
    <property type="match status" value="1"/>
</dbReference>
<name>A0A6A5EB71_PERFL</name>
<keyword evidence="10" id="KW-1185">Reference proteome</keyword>
<dbReference type="Gene3D" id="1.10.510.10">
    <property type="entry name" value="Transferase(Phosphotransferase) domain 1"/>
    <property type="match status" value="1"/>
</dbReference>
<dbReference type="FunFam" id="1.10.510.10:FF:000003">
    <property type="entry name" value="TRAF2 and NCK-interacting protein kinase isoform 4"/>
    <property type="match status" value="1"/>
</dbReference>
<feature type="region of interest" description="Disordered" evidence="6">
    <location>
        <begin position="252"/>
        <end position="282"/>
    </location>
</feature>
<gene>
    <name evidence="9" type="ORF">PFLUV_G00258970</name>
</gene>
<proteinExistence type="inferred from homology"/>
<evidence type="ECO:0000256" key="5">
    <source>
        <dbReference type="ARBA" id="ARBA00022777"/>
    </source>
</evidence>
<protein>
    <recommendedName>
        <fullName evidence="2">non-specific serine/threonine protein kinase</fullName>
        <ecNumber evidence="2">2.7.11.1</ecNumber>
    </recommendedName>
</protein>
<feature type="compositionally biased region" description="Low complexity" evidence="6">
    <location>
        <begin position="754"/>
        <end position="770"/>
    </location>
</feature>
<evidence type="ECO:0000259" key="8">
    <source>
        <dbReference type="PROSITE" id="PS50219"/>
    </source>
</evidence>
<dbReference type="PANTHER" id="PTHR47096:SF1">
    <property type="entry name" value="MISSHAPEN LIKE KINASE 1"/>
    <property type="match status" value="1"/>
</dbReference>
<dbReference type="InterPro" id="IPR001180">
    <property type="entry name" value="CNH_dom"/>
</dbReference>
<dbReference type="Pfam" id="PF00069">
    <property type="entry name" value="Pkinase"/>
    <property type="match status" value="1"/>
</dbReference>
<dbReference type="PROSITE" id="PS50011">
    <property type="entry name" value="PROTEIN_KINASE_DOM"/>
    <property type="match status" value="1"/>
</dbReference>
<feature type="domain" description="CNH" evidence="8">
    <location>
        <begin position="1011"/>
        <end position="1298"/>
    </location>
</feature>
<comment type="caution">
    <text evidence="9">The sequence shown here is derived from an EMBL/GenBank/DDBJ whole genome shotgun (WGS) entry which is preliminary data.</text>
</comment>
<comment type="similarity">
    <text evidence="1">Belongs to the protein kinase superfamily. STE Ser/Thr protein kinase family. STE20 subfamily.</text>
</comment>
<sequence>MDVTGDEEEEIKAEINMLKKYSHHRNIATYYGAVVKKNPPGIDDQLWLVMEFCGAGSITDLIKNTKGNTLKEEWIAYVCREILRGLTHLHQHKVIHRDIKGQNVLLTENAEVKLVDFGVSAQLDRTVGRRNTFIGTPYWMAPEVIACDENPDATYDFKSDLWSLGITAIEMAEGAPPLCDMHPMRALFLIPRNPAPRLKSKKWSKKFQSFIDSCLVKSHSQRPSTEQLLKHPFIRDLPNERQVRIQLKDHIDRTKKRRGERDETEYEYSGSEEEDEERDVGRAQLANKERSELIRRQQLEQQQNEEHKRQLLAERQKRIEEQKEQRRRLEEQQRREREMRKQQEREQRRRYEEMEQLRREEERRHAEREQEYIRRQLEEEQRQLEILQQQLLQEQALLLEYKRKQIEEQRQAERLQRQLQQERAYLVSLQQQQEPPRPPGAPQDKKQLYHYKDQAPSTNDKPAWAKEVMRRAQSNSPRVPPKKYHSFRETSNNSDILSNLLLLPGYKPPRPRPPSYPAHISPTRDHHHLPQIQVTCVPETRQQQSPSRSPERSSDSRGRSPGRRVEEHYKMNRQTSPALQHKVSNRISDPSLPPRSESFSSGGIQQARTPPMHRPVEPQMAHLVQVKSHGLSGSQSLYDPHGVSSSSASPSPSRPPMPRQNSDPTSDTPPPLPLSRLAPPLDKLDRRSWLRQDDDVPPKVPQRTTSISPALVRKHSPGNGPGLGPRAGAHLIRASNPDLRRTDVSMETPLKRTSSGSSSSSSTPSSQGGSNERGNSAAKTEGSTLSSHETKDEMAKTKAGTAGMKSLSPPPFTHLSIHCVPAAEDLTALAKELRELRQGEETSRPPVKVTDYSSSSEDSHSSEDEEGEGGANDGSVAVSDIPRIMPAASQGTNESFGMIGGHSDGHEDSFGNSSQDSTLMMREYGMGSSGGSKSSFTPFVDPRVYGTSPTDDDDNISASALFADELLKHEQELEQARLNEARKISVVNVNPTNIRPHSDTPEIRKYKKRFNSEILCAALWGVNLLVGTENGLMLLDRSGQGKVYNLINRRRFQQMEVLEGLNVLVTISGKKNKLRVYYLSWLRNRILHNDPEVEKKQGWITVGELEGCVHYKVVKYERIKFLVIALKNAVEIYAWAPKPYHKFMAFKSFTDLQHRPQLVDLTVEEGQRLKVIYGSSVGFHVIDVDSGNPYDIYIPSHIQGQVTPHAIVVLPKTDGMEMLLCYEDEGVYVNTYGRITKDVVLQWGEMPTSVAYIHSNQIMGWGEKAIEIRSVETGHLDGVFMHKRAQRLKFLSERNDKVFFASVRSGGSSQVFFMTLNRSSMMNW</sequence>
<dbReference type="GO" id="GO:0004674">
    <property type="term" value="F:protein serine/threonine kinase activity"/>
    <property type="evidence" value="ECO:0007669"/>
    <property type="project" value="UniProtKB-KW"/>
</dbReference>
<keyword evidence="4" id="KW-0808">Transferase</keyword>
<evidence type="ECO:0000256" key="6">
    <source>
        <dbReference type="SAM" id="MobiDB-lite"/>
    </source>
</evidence>
<dbReference type="EMBL" id="VHII01000022">
    <property type="protein sequence ID" value="KAF1373294.1"/>
    <property type="molecule type" value="Genomic_DNA"/>
</dbReference>
<dbReference type="InterPro" id="IPR008271">
    <property type="entry name" value="Ser/Thr_kinase_AS"/>
</dbReference>
<feature type="compositionally biased region" description="Polar residues" evidence="6">
    <location>
        <begin position="772"/>
        <end position="787"/>
    </location>
</feature>
<feature type="region of interest" description="Disordered" evidence="6">
    <location>
        <begin position="628"/>
        <end position="807"/>
    </location>
</feature>
<evidence type="ECO:0000259" key="7">
    <source>
        <dbReference type="PROSITE" id="PS50011"/>
    </source>
</evidence>
<keyword evidence="3" id="KW-0723">Serine/threonine-protein kinase</keyword>
<evidence type="ECO:0000256" key="3">
    <source>
        <dbReference type="ARBA" id="ARBA00022527"/>
    </source>
</evidence>
<evidence type="ECO:0000256" key="2">
    <source>
        <dbReference type="ARBA" id="ARBA00012513"/>
    </source>
</evidence>
<accession>A0A6A5EB71</accession>
<dbReference type="EC" id="2.7.11.1" evidence="2"/>
<evidence type="ECO:0000256" key="4">
    <source>
        <dbReference type="ARBA" id="ARBA00022679"/>
    </source>
</evidence>
<dbReference type="InterPro" id="IPR000719">
    <property type="entry name" value="Prot_kinase_dom"/>
</dbReference>
<feature type="compositionally biased region" description="Basic and acidic residues" evidence="6">
    <location>
        <begin position="549"/>
        <end position="570"/>
    </location>
</feature>
<dbReference type="InterPro" id="IPR011009">
    <property type="entry name" value="Kinase-like_dom_sf"/>
</dbReference>
<keyword evidence="5" id="KW-0418">Kinase</keyword>
<feature type="region of interest" description="Disordered" evidence="6">
    <location>
        <begin position="835"/>
        <end position="915"/>
    </location>
</feature>